<dbReference type="PANTHER" id="PTHR10110:SF86">
    <property type="entry name" value="SODIUM_HYDROGEN EXCHANGER 7"/>
    <property type="match status" value="1"/>
</dbReference>
<dbReference type="EMBL" id="JBHSCO010000001">
    <property type="protein sequence ID" value="MFC4389383.1"/>
    <property type="molecule type" value="Genomic_DNA"/>
</dbReference>
<evidence type="ECO:0000313" key="13">
    <source>
        <dbReference type="Proteomes" id="UP001595719"/>
    </source>
</evidence>
<sequence>MENYSIIIFILAIVIGLSAFADKAKLPYPILLVIVGVGIGFIPTMNEIEINPEIIFLLFLPPLLYDASFNISPKDFKTNISTISTLAITLVFLTTFWIAVVAHYLIPNITWPLAFVLGAILSATDAVAAISITKGLDISHKTITILEGESLINDASALVAYRFAVAAVMGSAFVIWQATLQFILLLGGGFLVGFVMSKILAVILKKVHKNSNVTISFMLLMPFVTYLIAEHLHVSGVIAVVISGLAIARFSKKIFPESLKNSSRNLWDIIIFLLNGLIFILIGLNFRYVLEDIESDMLLPYIGYAFIITIVALLIRFVRIFLQRINLQKGFEKIKKGKRKISEDALLDFKNSIILGWSGMRGIVSLAIAIGLPRFLKDGSPFPERNAIIFISVAVVLFTLIGQGLTLPWIVRTLNKKDNQKNNTENQPIEKQLLN</sequence>
<comment type="function">
    <text evidence="10">Na(+)/H(+) antiporter that extrudes sodium in exchange for external protons.</text>
</comment>
<keyword evidence="5 10" id="KW-1133">Transmembrane helix</keyword>
<keyword evidence="3 10" id="KW-1003">Cell membrane</keyword>
<keyword evidence="7 10" id="KW-0406">Ion transport</keyword>
<evidence type="ECO:0000313" key="12">
    <source>
        <dbReference type="EMBL" id="MFC4389383.1"/>
    </source>
</evidence>
<dbReference type="Gene3D" id="6.10.140.1330">
    <property type="match status" value="1"/>
</dbReference>
<reference evidence="13" key="1">
    <citation type="journal article" date="2019" name="Int. J. Syst. Evol. Microbiol.">
        <title>The Global Catalogue of Microorganisms (GCM) 10K type strain sequencing project: providing services to taxonomists for standard genome sequencing and annotation.</title>
        <authorList>
            <consortium name="The Broad Institute Genomics Platform"/>
            <consortium name="The Broad Institute Genome Sequencing Center for Infectious Disease"/>
            <person name="Wu L."/>
            <person name="Ma J."/>
        </authorList>
    </citation>
    <scope>NUCLEOTIDE SEQUENCE [LARGE SCALE GENOMIC DNA]</scope>
    <source>
        <strain evidence="13">CGMCC 1.15345</strain>
    </source>
</reference>
<feature type="transmembrane region" description="Helical" evidence="10">
    <location>
        <begin position="28"/>
        <end position="48"/>
    </location>
</feature>
<organism evidence="12 13">
    <name type="scientific">Flavobacterium quisquiliarum</name>
    <dbReference type="NCBI Taxonomy" id="1834436"/>
    <lineage>
        <taxon>Bacteria</taxon>
        <taxon>Pseudomonadati</taxon>
        <taxon>Bacteroidota</taxon>
        <taxon>Flavobacteriia</taxon>
        <taxon>Flavobacteriales</taxon>
        <taxon>Flavobacteriaceae</taxon>
        <taxon>Flavobacterium</taxon>
    </lineage>
</organism>
<evidence type="ECO:0000256" key="1">
    <source>
        <dbReference type="ARBA" id="ARBA00004651"/>
    </source>
</evidence>
<evidence type="ECO:0000256" key="10">
    <source>
        <dbReference type="RuleBase" id="RU366002"/>
    </source>
</evidence>
<feature type="domain" description="Cation/H+ exchanger transmembrane" evidence="11">
    <location>
        <begin position="11"/>
        <end position="412"/>
    </location>
</feature>
<name>A0ABV8W2V5_9FLAO</name>
<keyword evidence="10" id="KW-0050">Antiport</keyword>
<feature type="transmembrane region" description="Helical" evidence="10">
    <location>
        <begin position="354"/>
        <end position="376"/>
    </location>
</feature>
<comment type="similarity">
    <text evidence="10">Belongs to the monovalent cation:proton antiporter 1 (CPA1) transporter (TC 2.A.36) family.</text>
</comment>
<gene>
    <name evidence="12" type="ORF">ACFOY0_00140</name>
</gene>
<keyword evidence="2 10" id="KW-0813">Transport</keyword>
<evidence type="ECO:0000256" key="6">
    <source>
        <dbReference type="ARBA" id="ARBA00023053"/>
    </source>
</evidence>
<protein>
    <submittedName>
        <fullName evidence="12">Na+/H+ antiporter</fullName>
    </submittedName>
</protein>
<keyword evidence="13" id="KW-1185">Reference proteome</keyword>
<feature type="transmembrane region" description="Helical" evidence="10">
    <location>
        <begin position="270"/>
        <end position="289"/>
    </location>
</feature>
<proteinExistence type="inferred from homology"/>
<dbReference type="Proteomes" id="UP001595719">
    <property type="component" value="Unassembled WGS sequence"/>
</dbReference>
<dbReference type="InterPro" id="IPR018422">
    <property type="entry name" value="Cation/H_exchanger_CPA1"/>
</dbReference>
<feature type="transmembrane region" description="Helical" evidence="10">
    <location>
        <begin position="388"/>
        <end position="411"/>
    </location>
</feature>
<dbReference type="NCBIfam" id="TIGR00831">
    <property type="entry name" value="a_cpa1"/>
    <property type="match status" value="1"/>
</dbReference>
<feature type="transmembrane region" description="Helical" evidence="10">
    <location>
        <begin position="6"/>
        <end position="21"/>
    </location>
</feature>
<comment type="caution">
    <text evidence="12">The sequence shown here is derived from an EMBL/GenBank/DDBJ whole genome shotgun (WGS) entry which is preliminary data.</text>
</comment>
<accession>A0ABV8W2V5</accession>
<dbReference type="InterPro" id="IPR004705">
    <property type="entry name" value="Cation/H_exchanger_CPA1_bac"/>
</dbReference>
<feature type="transmembrane region" description="Helical" evidence="10">
    <location>
        <begin position="157"/>
        <end position="176"/>
    </location>
</feature>
<comment type="subcellular location">
    <subcellularLocation>
        <location evidence="1 10">Cell membrane</location>
        <topology evidence="1 10">Multi-pass membrane protein</topology>
    </subcellularLocation>
</comment>
<feature type="transmembrane region" description="Helical" evidence="10">
    <location>
        <begin position="182"/>
        <end position="204"/>
    </location>
</feature>
<evidence type="ECO:0000259" key="11">
    <source>
        <dbReference type="Pfam" id="PF00999"/>
    </source>
</evidence>
<feature type="transmembrane region" description="Helical" evidence="10">
    <location>
        <begin position="301"/>
        <end position="322"/>
    </location>
</feature>
<keyword evidence="9 10" id="KW-0739">Sodium transport</keyword>
<evidence type="ECO:0000256" key="2">
    <source>
        <dbReference type="ARBA" id="ARBA00022448"/>
    </source>
</evidence>
<dbReference type="Pfam" id="PF00999">
    <property type="entry name" value="Na_H_Exchanger"/>
    <property type="match status" value="1"/>
</dbReference>
<evidence type="ECO:0000256" key="9">
    <source>
        <dbReference type="ARBA" id="ARBA00023201"/>
    </source>
</evidence>
<evidence type="ECO:0000256" key="5">
    <source>
        <dbReference type="ARBA" id="ARBA00022989"/>
    </source>
</evidence>
<dbReference type="InterPro" id="IPR006153">
    <property type="entry name" value="Cation/H_exchanger_TM"/>
</dbReference>
<evidence type="ECO:0000256" key="3">
    <source>
        <dbReference type="ARBA" id="ARBA00022475"/>
    </source>
</evidence>
<evidence type="ECO:0000256" key="7">
    <source>
        <dbReference type="ARBA" id="ARBA00023065"/>
    </source>
</evidence>
<dbReference type="RefSeq" id="WP_179003292.1">
    <property type="nucleotide sequence ID" value="NZ_JBHSCO010000001.1"/>
</dbReference>
<keyword evidence="6 10" id="KW-0915">Sodium</keyword>
<keyword evidence="8 10" id="KW-0472">Membrane</keyword>
<keyword evidence="4 10" id="KW-0812">Transmembrane</keyword>
<evidence type="ECO:0000256" key="4">
    <source>
        <dbReference type="ARBA" id="ARBA00022692"/>
    </source>
</evidence>
<feature type="transmembrane region" description="Helical" evidence="10">
    <location>
        <begin position="83"/>
        <end position="106"/>
    </location>
</feature>
<dbReference type="PANTHER" id="PTHR10110">
    <property type="entry name" value="SODIUM/HYDROGEN EXCHANGER"/>
    <property type="match status" value="1"/>
</dbReference>
<feature type="transmembrane region" description="Helical" evidence="10">
    <location>
        <begin position="234"/>
        <end position="250"/>
    </location>
</feature>
<evidence type="ECO:0000256" key="8">
    <source>
        <dbReference type="ARBA" id="ARBA00023136"/>
    </source>
</evidence>
<feature type="transmembrane region" description="Helical" evidence="10">
    <location>
        <begin position="112"/>
        <end position="136"/>
    </location>
</feature>